<dbReference type="PROSITE" id="PS00028">
    <property type="entry name" value="ZINC_FINGER_C2H2_1"/>
    <property type="match status" value="2"/>
</dbReference>
<feature type="compositionally biased region" description="Polar residues" evidence="2">
    <location>
        <begin position="186"/>
        <end position="196"/>
    </location>
</feature>
<name>A0A182T8X2_9DIPT</name>
<organism evidence="4 5">
    <name type="scientific">Anopheles maculatus</name>
    <dbReference type="NCBI Taxonomy" id="74869"/>
    <lineage>
        <taxon>Eukaryota</taxon>
        <taxon>Metazoa</taxon>
        <taxon>Ecdysozoa</taxon>
        <taxon>Arthropoda</taxon>
        <taxon>Hexapoda</taxon>
        <taxon>Insecta</taxon>
        <taxon>Pterygota</taxon>
        <taxon>Neoptera</taxon>
        <taxon>Endopterygota</taxon>
        <taxon>Diptera</taxon>
        <taxon>Nematocera</taxon>
        <taxon>Culicoidea</taxon>
        <taxon>Culicidae</taxon>
        <taxon>Anophelinae</taxon>
        <taxon>Anopheles</taxon>
        <taxon>Anopheles maculatus group</taxon>
    </lineage>
</organism>
<dbReference type="InterPro" id="IPR013087">
    <property type="entry name" value="Znf_C2H2_type"/>
</dbReference>
<feature type="domain" description="C2H2-type" evidence="3">
    <location>
        <begin position="63"/>
        <end position="91"/>
    </location>
</feature>
<dbReference type="VEuPathDB" id="VectorBase:AMAM022001"/>
<keyword evidence="1" id="KW-0479">Metal-binding</keyword>
<keyword evidence="5" id="KW-1185">Reference proteome</keyword>
<feature type="region of interest" description="Disordered" evidence="2">
    <location>
        <begin position="132"/>
        <end position="196"/>
    </location>
</feature>
<evidence type="ECO:0000313" key="4">
    <source>
        <dbReference type="EnsemblMetazoa" id="AMAM022001-PA"/>
    </source>
</evidence>
<dbReference type="PROSITE" id="PS50157">
    <property type="entry name" value="ZINC_FINGER_C2H2_2"/>
    <property type="match status" value="1"/>
</dbReference>
<dbReference type="Gene3D" id="3.30.160.60">
    <property type="entry name" value="Classic Zinc Finger"/>
    <property type="match status" value="1"/>
</dbReference>
<dbReference type="InterPro" id="IPR036236">
    <property type="entry name" value="Znf_C2H2_sf"/>
</dbReference>
<dbReference type="Proteomes" id="UP000075901">
    <property type="component" value="Unassembled WGS sequence"/>
</dbReference>
<dbReference type="SUPFAM" id="SSF57667">
    <property type="entry name" value="beta-beta-alpha zinc fingers"/>
    <property type="match status" value="1"/>
</dbReference>
<accession>A0A182T8X2</accession>
<evidence type="ECO:0000256" key="2">
    <source>
        <dbReference type="SAM" id="MobiDB-lite"/>
    </source>
</evidence>
<evidence type="ECO:0000313" key="5">
    <source>
        <dbReference type="Proteomes" id="UP000075901"/>
    </source>
</evidence>
<keyword evidence="1" id="KW-0863">Zinc-finger</keyword>
<proteinExistence type="predicted"/>
<protein>
    <recommendedName>
        <fullName evidence="3">C2H2-type domain-containing protein</fullName>
    </recommendedName>
</protein>
<reference evidence="5" key="1">
    <citation type="submission" date="2013-09" db="EMBL/GenBank/DDBJ databases">
        <title>The Genome Sequence of Anopheles maculatus species B.</title>
        <authorList>
            <consortium name="The Broad Institute Genomics Platform"/>
            <person name="Neafsey D.E."/>
            <person name="Besansky N."/>
            <person name="Howell P."/>
            <person name="Walton C."/>
            <person name="Young S.K."/>
            <person name="Zeng Q."/>
            <person name="Gargeya S."/>
            <person name="Fitzgerald M."/>
            <person name="Haas B."/>
            <person name="Abouelleil A."/>
            <person name="Allen A.W."/>
            <person name="Alvarado L."/>
            <person name="Arachchi H.M."/>
            <person name="Berlin A.M."/>
            <person name="Chapman S.B."/>
            <person name="Gainer-Dewar J."/>
            <person name="Goldberg J."/>
            <person name="Griggs A."/>
            <person name="Gujja S."/>
            <person name="Hansen M."/>
            <person name="Howarth C."/>
            <person name="Imamovic A."/>
            <person name="Ireland A."/>
            <person name="Larimer J."/>
            <person name="McCowan C."/>
            <person name="Murphy C."/>
            <person name="Pearson M."/>
            <person name="Poon T.W."/>
            <person name="Priest M."/>
            <person name="Roberts A."/>
            <person name="Saif S."/>
            <person name="Shea T."/>
            <person name="Sisk P."/>
            <person name="Sykes S."/>
            <person name="Wortman J."/>
            <person name="Nusbaum C."/>
            <person name="Birren B."/>
        </authorList>
    </citation>
    <scope>NUCLEOTIDE SEQUENCE [LARGE SCALE GENOMIC DNA]</scope>
    <source>
        <strain evidence="5">maculatus3</strain>
    </source>
</reference>
<evidence type="ECO:0000259" key="3">
    <source>
        <dbReference type="PROSITE" id="PS50157"/>
    </source>
</evidence>
<sequence length="196" mass="20773">MLHLSLWTLPSSGRLTTKCLRSNSPYAVNSAELLNASITPPQPLPPPPPSSSYPISSVLGEDFRCDPCNKNLSSLTRLRRHIQNVHMRPTKEPVCNICKRVYSSLNSLRNHKSIYHRNMKYAKDDKKLVQLAVGGGGGGGGGGGANNTGGSPPSPANPPTSQSSSSAGHASAHHHPSSATMPGSPIGNQNRQAGYY</sequence>
<evidence type="ECO:0000256" key="1">
    <source>
        <dbReference type="PROSITE-ProRule" id="PRU00042"/>
    </source>
</evidence>
<feature type="compositionally biased region" description="Gly residues" evidence="2">
    <location>
        <begin position="133"/>
        <end position="147"/>
    </location>
</feature>
<feature type="compositionally biased region" description="Low complexity" evidence="2">
    <location>
        <begin position="159"/>
        <end position="170"/>
    </location>
</feature>
<keyword evidence="1" id="KW-0862">Zinc</keyword>
<reference evidence="4" key="2">
    <citation type="submission" date="2020-05" db="UniProtKB">
        <authorList>
            <consortium name="EnsemblMetazoa"/>
        </authorList>
    </citation>
    <scope>IDENTIFICATION</scope>
    <source>
        <strain evidence="4">maculatus3</strain>
    </source>
</reference>
<dbReference type="AlphaFoldDB" id="A0A182T8X2"/>
<dbReference type="EnsemblMetazoa" id="AMAM022001-RA">
    <property type="protein sequence ID" value="AMAM022001-PA"/>
    <property type="gene ID" value="AMAM022001"/>
</dbReference>
<dbReference type="GO" id="GO:0008270">
    <property type="term" value="F:zinc ion binding"/>
    <property type="evidence" value="ECO:0007669"/>
    <property type="project" value="UniProtKB-KW"/>
</dbReference>
<dbReference type="SMART" id="SM00355">
    <property type="entry name" value="ZnF_C2H2"/>
    <property type="match status" value="2"/>
</dbReference>
<dbReference type="Pfam" id="PF13912">
    <property type="entry name" value="zf-C2H2_6"/>
    <property type="match status" value="2"/>
</dbReference>